<organism evidence="2 3">
    <name type="scientific">Rhizophagus irregularis</name>
    <dbReference type="NCBI Taxonomy" id="588596"/>
    <lineage>
        <taxon>Eukaryota</taxon>
        <taxon>Fungi</taxon>
        <taxon>Fungi incertae sedis</taxon>
        <taxon>Mucoromycota</taxon>
        <taxon>Glomeromycotina</taxon>
        <taxon>Glomeromycetes</taxon>
        <taxon>Glomerales</taxon>
        <taxon>Glomeraceae</taxon>
        <taxon>Rhizophagus</taxon>
    </lineage>
</organism>
<feature type="compositionally biased region" description="Basic and acidic residues" evidence="1">
    <location>
        <begin position="23"/>
        <end position="36"/>
    </location>
</feature>
<name>A0A2N0NBE3_9GLOM</name>
<feature type="compositionally biased region" description="Acidic residues" evidence="1">
    <location>
        <begin position="37"/>
        <end position="49"/>
    </location>
</feature>
<accession>A0A2N0NBE3</accession>
<comment type="caution">
    <text evidence="2">The sequence shown here is derived from an EMBL/GenBank/DDBJ whole genome shotgun (WGS) entry which is preliminary data.</text>
</comment>
<feature type="region of interest" description="Disordered" evidence="1">
    <location>
        <begin position="1"/>
        <end position="49"/>
    </location>
</feature>
<reference evidence="2 3" key="2">
    <citation type="submission" date="2017-09" db="EMBL/GenBank/DDBJ databases">
        <title>Extensive intraspecific genome diversity in a model arbuscular mycorrhizal fungus.</title>
        <authorList>
            <person name="Chen E.C."/>
            <person name="Morin E."/>
            <person name="Beaudet D."/>
            <person name="Noel J."/>
            <person name="Ndikumana S."/>
            <person name="Charron P."/>
            <person name="St-Onge C."/>
            <person name="Giorgi J."/>
            <person name="Grigoriev I.V."/>
            <person name="Roux C."/>
            <person name="Martin F.M."/>
            <person name="Corradi N."/>
        </authorList>
    </citation>
    <scope>NUCLEOTIDE SEQUENCE [LARGE SCALE GENOMIC DNA]</scope>
    <source>
        <strain evidence="2 3">A5</strain>
    </source>
</reference>
<sequence>MVKRRGDAKGRSTAAKSTKIGRRAKESEYEQDNLDRQDEDVEEEEKDDR</sequence>
<dbReference type="EMBL" id="LLXJ01013318">
    <property type="protein sequence ID" value="PKB91897.1"/>
    <property type="molecule type" value="Genomic_DNA"/>
</dbReference>
<dbReference type="AlphaFoldDB" id="A0A2N0NBE3"/>
<gene>
    <name evidence="2" type="ORF">RhiirA5_447068</name>
</gene>
<evidence type="ECO:0000313" key="2">
    <source>
        <dbReference type="EMBL" id="PKB91897.1"/>
    </source>
</evidence>
<dbReference type="Proteomes" id="UP000232722">
    <property type="component" value="Unassembled WGS sequence"/>
</dbReference>
<reference evidence="2 3" key="1">
    <citation type="submission" date="2016-04" db="EMBL/GenBank/DDBJ databases">
        <title>Genome analyses suggest a sexual origin of heterokaryosis in a supposedly ancient asexual fungus.</title>
        <authorList>
            <person name="Ropars J."/>
            <person name="Sedzielewska K."/>
            <person name="Noel J."/>
            <person name="Charron P."/>
            <person name="Farinelli L."/>
            <person name="Marton T."/>
            <person name="Kruger M."/>
            <person name="Pelin A."/>
            <person name="Brachmann A."/>
            <person name="Corradi N."/>
        </authorList>
    </citation>
    <scope>NUCLEOTIDE SEQUENCE [LARGE SCALE GENOMIC DNA]</scope>
    <source>
        <strain evidence="2 3">A5</strain>
    </source>
</reference>
<feature type="compositionally biased region" description="Basic and acidic residues" evidence="1">
    <location>
        <begin position="1"/>
        <end position="10"/>
    </location>
</feature>
<proteinExistence type="predicted"/>
<protein>
    <submittedName>
        <fullName evidence="2">Uncharacterized protein</fullName>
    </submittedName>
</protein>
<evidence type="ECO:0000313" key="3">
    <source>
        <dbReference type="Proteomes" id="UP000232722"/>
    </source>
</evidence>
<evidence type="ECO:0000256" key="1">
    <source>
        <dbReference type="SAM" id="MobiDB-lite"/>
    </source>
</evidence>